<keyword evidence="2" id="KW-0812">Transmembrane</keyword>
<sequence>MSGISAGGGASSSRSVFHLTHELHQTVTRSIDTALSWDQLNSPSVNYTLVRPIVERFVQLYSGEKTADGGGGLLHPEVTEAERGRKEGGGSGDVQLGAVLYALMANRIQFITLADGDLSYAPLQNARAAFCELLAMKVLRSFPHPNDEAAVAEALVHGWSAFEGAPKSVWDSMGEDQKEVEETTGSALELAIVSSSKHFLSLPLIQHLISQIYTGHLIYLPVSSRSLISDSYISDRTIKRRQTSVSSHGSSRPRGTSSSSSSPARHPRTNGKADEERGAQVFVYDPYEAGWLDHQRLRVPKWRNQLECLTLAILIGLYIATLATRDIYSIHPIEVVYILYTFGFILDEFASSKEHGWSVYSANAWNAFDLVYIAIFLLFFCLRVFALATHSPTTSDLAFDILACGACILFPRLVFYLIKDQVVIIALRAMIARFLGFMGLTIMAFSGICFCLWTLGRATWTVKQIIWLMLQIWFGSSYLGFSASESFHPIFGPIILISYAALCNVLLITILIAILSNKFAEINGNAQEEHLFQRVLKTVEGVRSDAIFSYLPPVNLLAFVLLMPLSWVCAPRTLHRINVFGVRLTNFPILFLISAHERWSYRAQRKSVRLEGGSGGVPAPRPRLLDSWLAGGAEVLIASVFEAGPPPSLSQAPIGTTTSSSRGAATSESDTDPSVPAPRAGTKASSPLAKLYGKPASAAQVAPKRKERRSKSNAKRDAYGADEDGVSEVDKLKKELAEVRGSQLRMEEMLGRLLAGRET</sequence>
<dbReference type="EMBL" id="JAKWFO010000003">
    <property type="protein sequence ID" value="KAI9638109.1"/>
    <property type="molecule type" value="Genomic_DNA"/>
</dbReference>
<feature type="transmembrane region" description="Helical" evidence="2">
    <location>
        <begin position="430"/>
        <end position="453"/>
    </location>
</feature>
<comment type="caution">
    <text evidence="5">The sequence shown here is derived from an EMBL/GenBank/DDBJ whole genome shotgun (WGS) entry which is preliminary data.</text>
</comment>
<evidence type="ECO:0000256" key="1">
    <source>
        <dbReference type="SAM" id="MobiDB-lite"/>
    </source>
</evidence>
<name>A0AA38HFR3_9TREE</name>
<feature type="transmembrane region" description="Helical" evidence="2">
    <location>
        <begin position="364"/>
        <end position="385"/>
    </location>
</feature>
<evidence type="ECO:0000313" key="6">
    <source>
        <dbReference type="Proteomes" id="UP001164286"/>
    </source>
</evidence>
<feature type="region of interest" description="Disordered" evidence="1">
    <location>
        <begin position="648"/>
        <end position="726"/>
    </location>
</feature>
<feature type="compositionally biased region" description="Low complexity" evidence="1">
    <location>
        <begin position="655"/>
        <end position="667"/>
    </location>
</feature>
<proteinExistence type="predicted"/>
<keyword evidence="6" id="KW-1185">Reference proteome</keyword>
<reference evidence="5" key="1">
    <citation type="journal article" date="2022" name="G3 (Bethesda)">
        <title>High quality genome of the basidiomycete yeast Dioszegia hungarica PDD-24b-2 isolated from cloud water.</title>
        <authorList>
            <person name="Jarrige D."/>
            <person name="Haridas S."/>
            <person name="Bleykasten-Grosshans C."/>
            <person name="Joly M."/>
            <person name="Nadalig T."/>
            <person name="Sancelme M."/>
            <person name="Vuilleumier S."/>
            <person name="Grigoriev I.V."/>
            <person name="Amato P."/>
            <person name="Bringel F."/>
        </authorList>
    </citation>
    <scope>NUCLEOTIDE SEQUENCE</scope>
    <source>
        <strain evidence="5">PDD-24b-2</strain>
    </source>
</reference>
<dbReference type="Proteomes" id="UP001164286">
    <property type="component" value="Unassembled WGS sequence"/>
</dbReference>
<evidence type="ECO:0000256" key="2">
    <source>
        <dbReference type="SAM" id="Phobius"/>
    </source>
</evidence>
<dbReference type="GeneID" id="77731223"/>
<feature type="transmembrane region" description="Helical" evidence="2">
    <location>
        <begin position="309"/>
        <end position="328"/>
    </location>
</feature>
<feature type="transmembrane region" description="Helical" evidence="2">
    <location>
        <begin position="547"/>
        <end position="565"/>
    </location>
</feature>
<keyword evidence="2" id="KW-0472">Membrane</keyword>
<evidence type="ECO:0008006" key="7">
    <source>
        <dbReference type="Google" id="ProtNLM"/>
    </source>
</evidence>
<dbReference type="Pfam" id="PF23317">
    <property type="entry name" value="YVC1_C"/>
    <property type="match status" value="1"/>
</dbReference>
<feature type="domain" description="YVC1 N-terminal linker helical" evidence="3">
    <location>
        <begin position="93"/>
        <end position="229"/>
    </location>
</feature>
<dbReference type="RefSeq" id="XP_052947886.1">
    <property type="nucleotide sequence ID" value="XM_053092018.1"/>
</dbReference>
<organism evidence="5 6">
    <name type="scientific">Dioszegia hungarica</name>
    <dbReference type="NCBI Taxonomy" id="4972"/>
    <lineage>
        <taxon>Eukaryota</taxon>
        <taxon>Fungi</taxon>
        <taxon>Dikarya</taxon>
        <taxon>Basidiomycota</taxon>
        <taxon>Agaricomycotina</taxon>
        <taxon>Tremellomycetes</taxon>
        <taxon>Tremellales</taxon>
        <taxon>Bulleribasidiaceae</taxon>
        <taxon>Dioszegia</taxon>
    </lineage>
</organism>
<feature type="compositionally biased region" description="Low complexity" evidence="1">
    <location>
        <begin position="246"/>
        <end position="264"/>
    </location>
</feature>
<dbReference type="InterPro" id="IPR052971">
    <property type="entry name" value="TRP_calcium_channel"/>
</dbReference>
<dbReference type="PANTHER" id="PTHR35859">
    <property type="entry name" value="NONSELECTIVE CATION CHANNEL PROTEIN"/>
    <property type="match status" value="1"/>
</dbReference>
<feature type="transmembrane region" description="Helical" evidence="2">
    <location>
        <begin position="335"/>
        <end position="352"/>
    </location>
</feature>
<feature type="transmembrane region" description="Helical" evidence="2">
    <location>
        <begin position="490"/>
        <end position="515"/>
    </location>
</feature>
<evidence type="ECO:0000259" key="4">
    <source>
        <dbReference type="Pfam" id="PF23317"/>
    </source>
</evidence>
<gene>
    <name evidence="5" type="ORF">MKK02DRAFT_42497</name>
</gene>
<dbReference type="PANTHER" id="PTHR35859:SF6">
    <property type="entry name" value="ION TRANSPORT DOMAIN-CONTAINING PROTEIN"/>
    <property type="match status" value="1"/>
</dbReference>
<protein>
    <recommendedName>
        <fullName evidence="7">Nonselective cation channel</fullName>
    </recommendedName>
</protein>
<accession>A0AA38HFR3</accession>
<feature type="transmembrane region" description="Helical" evidence="2">
    <location>
        <begin position="465"/>
        <end position="484"/>
    </location>
</feature>
<feature type="region of interest" description="Disordered" evidence="1">
    <location>
        <begin position="239"/>
        <end position="274"/>
    </location>
</feature>
<dbReference type="InterPro" id="IPR056336">
    <property type="entry name" value="YVC1_C"/>
</dbReference>
<dbReference type="Pfam" id="PF23190">
    <property type="entry name" value="LHD_TRPY1"/>
    <property type="match status" value="1"/>
</dbReference>
<dbReference type="InterPro" id="IPR056337">
    <property type="entry name" value="LHD_YVC1"/>
</dbReference>
<evidence type="ECO:0000259" key="3">
    <source>
        <dbReference type="Pfam" id="PF23190"/>
    </source>
</evidence>
<feature type="domain" description="Calcium channel YVC1-like C-terminal transmembrane" evidence="4">
    <location>
        <begin position="311"/>
        <end position="598"/>
    </location>
</feature>
<feature type="compositionally biased region" description="Basic residues" evidence="1">
    <location>
        <begin position="703"/>
        <end position="713"/>
    </location>
</feature>
<evidence type="ECO:0000313" key="5">
    <source>
        <dbReference type="EMBL" id="KAI9638109.1"/>
    </source>
</evidence>
<feature type="transmembrane region" description="Helical" evidence="2">
    <location>
        <begin position="397"/>
        <end position="418"/>
    </location>
</feature>
<dbReference type="AlphaFoldDB" id="A0AA38HFR3"/>
<keyword evidence="2" id="KW-1133">Transmembrane helix</keyword>